<feature type="domain" description="Tc1-like transposase DDE" evidence="1">
    <location>
        <begin position="2"/>
        <end position="45"/>
    </location>
</feature>
<protein>
    <recommendedName>
        <fullName evidence="1">Tc1-like transposase DDE domain-containing protein</fullName>
    </recommendedName>
</protein>
<dbReference type="AlphaFoldDB" id="A0A0D2LFQ6"/>
<dbReference type="GO" id="GO:0003676">
    <property type="term" value="F:nucleic acid binding"/>
    <property type="evidence" value="ECO:0007669"/>
    <property type="project" value="InterPro"/>
</dbReference>
<name>A0A0D2LFQ6_HYPSF</name>
<feature type="non-terminal residue" evidence="2">
    <location>
        <position position="1"/>
    </location>
</feature>
<dbReference type="EMBL" id="KN817527">
    <property type="protein sequence ID" value="KJA26467.1"/>
    <property type="molecule type" value="Genomic_DNA"/>
</dbReference>
<dbReference type="InterPro" id="IPR036397">
    <property type="entry name" value="RNaseH_sf"/>
</dbReference>
<organism evidence="2 3">
    <name type="scientific">Hypholoma sublateritium (strain FD-334 SS-4)</name>
    <dbReference type="NCBI Taxonomy" id="945553"/>
    <lineage>
        <taxon>Eukaryota</taxon>
        <taxon>Fungi</taxon>
        <taxon>Dikarya</taxon>
        <taxon>Basidiomycota</taxon>
        <taxon>Agaricomycotina</taxon>
        <taxon>Agaricomycetes</taxon>
        <taxon>Agaricomycetidae</taxon>
        <taxon>Agaricales</taxon>
        <taxon>Agaricineae</taxon>
        <taxon>Strophariaceae</taxon>
        <taxon>Hypholoma</taxon>
    </lineage>
</organism>
<sequence length="82" mass="9739">RIHHSEEVTTLVHSFGCIIEYLPPYSPDFQPIELAFLVIKSHLRRMGLCLYTYHSHYYELYAACEKVTPEMTWGMFRHTGYI</sequence>
<evidence type="ECO:0000313" key="2">
    <source>
        <dbReference type="EMBL" id="KJA26467.1"/>
    </source>
</evidence>
<evidence type="ECO:0000259" key="1">
    <source>
        <dbReference type="Pfam" id="PF13358"/>
    </source>
</evidence>
<dbReference type="Gene3D" id="3.30.420.10">
    <property type="entry name" value="Ribonuclease H-like superfamily/Ribonuclease H"/>
    <property type="match status" value="1"/>
</dbReference>
<accession>A0A0D2LFQ6</accession>
<dbReference type="Proteomes" id="UP000054270">
    <property type="component" value="Unassembled WGS sequence"/>
</dbReference>
<dbReference type="Pfam" id="PF13358">
    <property type="entry name" value="DDE_3"/>
    <property type="match status" value="1"/>
</dbReference>
<dbReference type="InterPro" id="IPR038717">
    <property type="entry name" value="Tc1-like_DDE_dom"/>
</dbReference>
<dbReference type="OrthoDB" id="2266637at2759"/>
<evidence type="ECO:0000313" key="3">
    <source>
        <dbReference type="Proteomes" id="UP000054270"/>
    </source>
</evidence>
<proteinExistence type="predicted"/>
<reference evidence="3" key="1">
    <citation type="submission" date="2014-04" db="EMBL/GenBank/DDBJ databases">
        <title>Evolutionary Origins and Diversification of the Mycorrhizal Mutualists.</title>
        <authorList>
            <consortium name="DOE Joint Genome Institute"/>
            <consortium name="Mycorrhizal Genomics Consortium"/>
            <person name="Kohler A."/>
            <person name="Kuo A."/>
            <person name="Nagy L.G."/>
            <person name="Floudas D."/>
            <person name="Copeland A."/>
            <person name="Barry K.W."/>
            <person name="Cichocki N."/>
            <person name="Veneault-Fourrey C."/>
            <person name="LaButti K."/>
            <person name="Lindquist E.A."/>
            <person name="Lipzen A."/>
            <person name="Lundell T."/>
            <person name="Morin E."/>
            <person name="Murat C."/>
            <person name="Riley R."/>
            <person name="Ohm R."/>
            <person name="Sun H."/>
            <person name="Tunlid A."/>
            <person name="Henrissat B."/>
            <person name="Grigoriev I.V."/>
            <person name="Hibbett D.S."/>
            <person name="Martin F."/>
        </authorList>
    </citation>
    <scope>NUCLEOTIDE SEQUENCE [LARGE SCALE GENOMIC DNA]</scope>
    <source>
        <strain evidence="3">FD-334 SS-4</strain>
    </source>
</reference>
<dbReference type="OMA" id="HSHYYEL"/>
<keyword evidence="3" id="KW-1185">Reference proteome</keyword>
<gene>
    <name evidence="2" type="ORF">HYPSUDRAFT_132731</name>
</gene>